<dbReference type="Gene3D" id="1.10.10.160">
    <property type="match status" value="1"/>
</dbReference>
<dbReference type="Gene3D" id="1.10.10.990">
    <property type="match status" value="1"/>
</dbReference>
<dbReference type="EMBL" id="RSED01000014">
    <property type="protein sequence ID" value="RRS03149.1"/>
    <property type="molecule type" value="Genomic_DNA"/>
</dbReference>
<comment type="similarity">
    <text evidence="10">Belongs to the RecC family.</text>
</comment>
<evidence type="ECO:0000256" key="7">
    <source>
        <dbReference type="ARBA" id="ARBA00022840"/>
    </source>
</evidence>
<dbReference type="GO" id="GO:0000724">
    <property type="term" value="P:double-strand break repair via homologous recombination"/>
    <property type="evidence" value="ECO:0007669"/>
    <property type="project" value="UniProtKB-UniRule"/>
</dbReference>
<organism evidence="12 13">
    <name type="scientific">Aquabacterium soli</name>
    <dbReference type="NCBI Taxonomy" id="2493092"/>
    <lineage>
        <taxon>Bacteria</taxon>
        <taxon>Pseudomonadati</taxon>
        <taxon>Pseudomonadota</taxon>
        <taxon>Betaproteobacteria</taxon>
        <taxon>Burkholderiales</taxon>
        <taxon>Aquabacterium</taxon>
    </lineage>
</organism>
<keyword evidence="13" id="KW-1185">Reference proteome</keyword>
<keyword evidence="9 10" id="KW-0234">DNA repair</keyword>
<evidence type="ECO:0000256" key="8">
    <source>
        <dbReference type="ARBA" id="ARBA00023125"/>
    </source>
</evidence>
<proteinExistence type="inferred from homology"/>
<keyword evidence="6 10" id="KW-0269">Exonuclease</keyword>
<dbReference type="GO" id="GO:0003677">
    <property type="term" value="F:DNA binding"/>
    <property type="evidence" value="ECO:0007669"/>
    <property type="project" value="UniProtKB-UniRule"/>
</dbReference>
<dbReference type="GO" id="GO:0003678">
    <property type="term" value="F:DNA helicase activity"/>
    <property type="evidence" value="ECO:0007669"/>
    <property type="project" value="UniProtKB-UniRule"/>
</dbReference>
<dbReference type="AlphaFoldDB" id="A0A426V847"/>
<evidence type="ECO:0000259" key="11">
    <source>
        <dbReference type="Pfam" id="PF17946"/>
    </source>
</evidence>
<comment type="subunit">
    <text evidence="10">Heterotrimer of RecB, RecC and RecD. All subunits contribute to DNA-binding.</text>
</comment>
<dbReference type="InterPro" id="IPR027417">
    <property type="entry name" value="P-loop_NTPase"/>
</dbReference>
<comment type="function">
    <text evidence="10">A helicase/nuclease that prepares dsDNA breaks (DSB) for recombinational DNA repair. Binds to DSBs and unwinds DNA via a highly rapid and processive ATP-dependent bidirectional helicase activity. Unwinds dsDNA until it encounters a Chi (crossover hotspot instigator) sequence from the 3' direction. Cuts ssDNA a few nucleotides 3' to the Chi site. The properties and activities of the enzyme are changed at Chi. The Chi-altered holoenzyme produces a long 3'-ssDNA overhang and facilitates RecA-binding to the ssDNA for homologous DNA recombination and repair. Holoenzyme degrades any linearized DNA that is unable to undergo homologous recombination. In the holoenzyme this subunit recognizes the wild-type Chi sequence, and when added to isolated RecB increases its ATP-dependent helicase processivity.</text>
</comment>
<dbReference type="OrthoDB" id="9762834at2"/>
<dbReference type="InterPro" id="IPR011335">
    <property type="entry name" value="Restrct_endonuc-II-like"/>
</dbReference>
<keyword evidence="5 10" id="KW-0347">Helicase</keyword>
<sequence>MEHDIVPGLLVLHGNRLELLRDAVFDWAARQPLHPLEEEIVLVQSNGVAEWLKMALASTRGVCAVTRVELPSRFLWRVYRQVLGRVTVPRRSPLDKDTLAWRLMRELPERLDEPGFEPLAEFLNGDDVARRWQLAQRLADLYDQYQVYRSDWLEAWAQGQDQLARPTALTSTPAAPVPGDQRWQPALWRYVLAQLRDDEQDLSRDRIHRRFVRALESAAPGQLAGTVPRRVVVFGMAHLPSQTLEALVALSAHAQVILAVPNPCRFHWADIMDGRELLFTQRRRQPLREGRALDLLPLDELHGHAHPLLAAWGRQGRDFIRQLDMFDDARLAQERFAIPRIDLFDESEGTPLLDQVQARIRDMSPLGEHPRALGESSPEAWADDRSIVFQVAHSAQRELEVLHDQLLALFAHPPGGTPLSPRDVVVMVPEVDTMASAIQAVFGQYPRHDARHIPFEIADQRQREHNPLLVAVDWLMRLPQQRCTLAEVRDLLDVPAVRRRLGLAEDDLPRLTEWLAGANVRWGLSAGQRAGLGLETCGEQNTWLFGLRRMLLGYASGDGADFAGIEPYGEVAGLEAALAGRLAELVDRLSHWSAVLGRPATTADWAAHIRALLADLFEAADEHDRLSLAELDDALGQWLEASGDAGFEGELPLAAAREAWLSGVDETALNKRFMAGGVTFCTLMPMRAVPFEVVCLLGMNEGDYPRQSARNDFDLMAQPGQRRPGDRARRDDDRYLMLEAVLSARRVLYISWTGRSVRDNSEQPPSVLVSQLRDYLAAGWGDQVLGQRTTEHPLQPFSRRYFEGIPALFTYAREWQAAHESRDASLPPPAQADDTEQDMAAAKVLRARDLVALLRNPVKVFFQRRLQVVLDDPRDQPEALEDDEPMAMSGLDWHQALSDCLAEAMDAGAAGADAAQAARHASQRLQRAGLLPLGALGEMHREALEADSLPVLDHWQPWQDAHPPLDQRHVLRFEHNGLAVHDWLDGLREPSSVERRTGSTCPWRVSLPLSRLASGPKAALRPDKLLDAWVWSLLASACGHPVDTLVLGRDLVVQARAVDPEHARAVLADLLQAWDEALQAPLPVACLTALAWLDKPESAPGRYNPSERGYGEGEDVYLARLYPDFAALTADGRMPDLAERLYGPLKLWLESSVTAVPLDRDAGADRVSIGAEAAP</sequence>
<accession>A0A426V847</accession>
<dbReference type="PANTHER" id="PTHR30591">
    <property type="entry name" value="RECBCD ENZYME SUBUNIT RECC"/>
    <property type="match status" value="1"/>
</dbReference>
<comment type="caution">
    <text evidence="12">The sequence shown here is derived from an EMBL/GenBank/DDBJ whole genome shotgun (WGS) entry which is preliminary data.</text>
</comment>
<evidence type="ECO:0000313" key="12">
    <source>
        <dbReference type="EMBL" id="RRS03149.1"/>
    </source>
</evidence>
<evidence type="ECO:0000256" key="9">
    <source>
        <dbReference type="ARBA" id="ARBA00023204"/>
    </source>
</evidence>
<dbReference type="NCBIfam" id="TIGR01450">
    <property type="entry name" value="recC"/>
    <property type="match status" value="1"/>
</dbReference>
<evidence type="ECO:0000256" key="10">
    <source>
        <dbReference type="HAMAP-Rule" id="MF_01486"/>
    </source>
</evidence>
<keyword evidence="4 10" id="KW-0378">Hydrolase</keyword>
<dbReference type="GO" id="GO:0008854">
    <property type="term" value="F:exodeoxyribonuclease V activity"/>
    <property type="evidence" value="ECO:0007669"/>
    <property type="project" value="InterPro"/>
</dbReference>
<dbReference type="PANTHER" id="PTHR30591:SF1">
    <property type="entry name" value="RECBCD ENZYME SUBUNIT RECC"/>
    <property type="match status" value="1"/>
</dbReference>
<dbReference type="HAMAP" id="MF_01486">
    <property type="entry name" value="RecC"/>
    <property type="match status" value="1"/>
</dbReference>
<reference evidence="12 13" key="1">
    <citation type="submission" date="2018-12" db="EMBL/GenBank/DDBJ databases">
        <title>The whole draft genome of Aquabacterium sp. SJQ9.</title>
        <authorList>
            <person name="Sun L."/>
            <person name="Gao X."/>
            <person name="Chen W."/>
            <person name="Huang K."/>
        </authorList>
    </citation>
    <scope>NUCLEOTIDE SEQUENCE [LARGE SCALE GENOMIC DNA]</scope>
    <source>
        <strain evidence="12 13">SJQ9</strain>
    </source>
</reference>
<dbReference type="SUPFAM" id="SSF52980">
    <property type="entry name" value="Restriction endonuclease-like"/>
    <property type="match status" value="1"/>
</dbReference>
<keyword evidence="8 10" id="KW-0238">DNA-binding</keyword>
<dbReference type="InterPro" id="IPR006697">
    <property type="entry name" value="RecC"/>
</dbReference>
<keyword evidence="7 10" id="KW-0067">ATP-binding</keyword>
<keyword evidence="2 10" id="KW-0547">Nucleotide-binding</keyword>
<evidence type="ECO:0000256" key="5">
    <source>
        <dbReference type="ARBA" id="ARBA00022806"/>
    </source>
</evidence>
<comment type="miscellaneous">
    <text evidence="10">In the RecBCD complex, RecB has a slow 3'-5' helicase, an exonuclease activity and loads RecA onto ssDNA, RecD has a fast 5'-3' helicase activity, while RecC stimulates the ATPase and processivity of the RecB helicase and contributes to recognition of the Chi site.</text>
</comment>
<dbReference type="Gene3D" id="3.40.50.10930">
    <property type="match status" value="1"/>
</dbReference>
<keyword evidence="3 10" id="KW-0227">DNA damage</keyword>
<feature type="domain" description="RecC C-terminal" evidence="11">
    <location>
        <begin position="845"/>
        <end position="1095"/>
    </location>
</feature>
<dbReference type="Gene3D" id="1.10.486.10">
    <property type="entry name" value="PCRA, domain 4"/>
    <property type="match status" value="1"/>
</dbReference>
<dbReference type="GO" id="GO:0005524">
    <property type="term" value="F:ATP binding"/>
    <property type="evidence" value="ECO:0007669"/>
    <property type="project" value="UniProtKB-UniRule"/>
</dbReference>
<dbReference type="InterPro" id="IPR013986">
    <property type="entry name" value="DExx_box_DNA_helicase_dom_sf"/>
</dbReference>
<dbReference type="Proteomes" id="UP000269265">
    <property type="component" value="Unassembled WGS sequence"/>
</dbReference>
<keyword evidence="1 10" id="KW-0540">Nuclease</keyword>
<name>A0A426V847_9BURK</name>
<evidence type="ECO:0000256" key="1">
    <source>
        <dbReference type="ARBA" id="ARBA00022722"/>
    </source>
</evidence>
<gene>
    <name evidence="10 12" type="primary">recC</name>
    <name evidence="12" type="ORF">EIP75_16800</name>
</gene>
<dbReference type="PIRSF" id="PIRSF000980">
    <property type="entry name" value="RecC"/>
    <property type="match status" value="1"/>
</dbReference>
<dbReference type="InterPro" id="IPR041500">
    <property type="entry name" value="RecC_C"/>
</dbReference>
<evidence type="ECO:0000313" key="13">
    <source>
        <dbReference type="Proteomes" id="UP000269265"/>
    </source>
</evidence>
<evidence type="ECO:0000256" key="4">
    <source>
        <dbReference type="ARBA" id="ARBA00022801"/>
    </source>
</evidence>
<evidence type="ECO:0000256" key="6">
    <source>
        <dbReference type="ARBA" id="ARBA00022839"/>
    </source>
</evidence>
<dbReference type="Pfam" id="PF17946">
    <property type="entry name" value="RecC_C"/>
    <property type="match status" value="1"/>
</dbReference>
<dbReference type="GO" id="GO:0009338">
    <property type="term" value="C:exodeoxyribonuclease V complex"/>
    <property type="evidence" value="ECO:0007669"/>
    <property type="project" value="InterPro"/>
</dbReference>
<evidence type="ECO:0000256" key="2">
    <source>
        <dbReference type="ARBA" id="ARBA00022741"/>
    </source>
</evidence>
<dbReference type="SUPFAM" id="SSF52540">
    <property type="entry name" value="P-loop containing nucleoside triphosphate hydrolases"/>
    <property type="match status" value="2"/>
</dbReference>
<protein>
    <recommendedName>
        <fullName evidence="10">RecBCD enzyme subunit RecC</fullName>
    </recommendedName>
    <alternativeName>
        <fullName evidence="10">Exonuclease V subunit RecC</fullName>
        <shortName evidence="10">ExoV subunit RecC</shortName>
    </alternativeName>
    <alternativeName>
        <fullName evidence="10">Helicase/nuclease RecBCD subunit RecC</fullName>
    </alternativeName>
</protein>
<evidence type="ECO:0000256" key="3">
    <source>
        <dbReference type="ARBA" id="ARBA00022763"/>
    </source>
</evidence>
<dbReference type="Pfam" id="PF04257">
    <property type="entry name" value="Exonuc_V_gamma"/>
    <property type="match status" value="1"/>
</dbReference>
<dbReference type="Gene3D" id="3.40.50.300">
    <property type="entry name" value="P-loop containing nucleotide triphosphate hydrolases"/>
    <property type="match status" value="1"/>
</dbReference>